<proteinExistence type="predicted"/>
<dbReference type="AlphaFoldDB" id="A0A8K0GLG9"/>
<feature type="compositionally biased region" description="Basic and acidic residues" evidence="1">
    <location>
        <begin position="1"/>
        <end position="18"/>
    </location>
</feature>
<dbReference type="OrthoDB" id="425681at2759"/>
<organism evidence="2 3">
    <name type="scientific">Ignelater luminosus</name>
    <name type="common">Cucubano</name>
    <name type="synonym">Pyrophorus luminosus</name>
    <dbReference type="NCBI Taxonomy" id="2038154"/>
    <lineage>
        <taxon>Eukaryota</taxon>
        <taxon>Metazoa</taxon>
        <taxon>Ecdysozoa</taxon>
        <taxon>Arthropoda</taxon>
        <taxon>Hexapoda</taxon>
        <taxon>Insecta</taxon>
        <taxon>Pterygota</taxon>
        <taxon>Neoptera</taxon>
        <taxon>Endopterygota</taxon>
        <taxon>Coleoptera</taxon>
        <taxon>Polyphaga</taxon>
        <taxon>Elateriformia</taxon>
        <taxon>Elateroidea</taxon>
        <taxon>Elateridae</taxon>
        <taxon>Agrypninae</taxon>
        <taxon>Pyrophorini</taxon>
        <taxon>Ignelater</taxon>
    </lineage>
</organism>
<dbReference type="Proteomes" id="UP000801492">
    <property type="component" value="Unassembled WGS sequence"/>
</dbReference>
<dbReference type="EMBL" id="VTPC01000914">
    <property type="protein sequence ID" value="KAF2903871.1"/>
    <property type="molecule type" value="Genomic_DNA"/>
</dbReference>
<keyword evidence="3" id="KW-1185">Reference proteome</keyword>
<feature type="compositionally biased region" description="Acidic residues" evidence="1">
    <location>
        <begin position="410"/>
        <end position="427"/>
    </location>
</feature>
<name>A0A8K0GLG9_IGNLU</name>
<comment type="caution">
    <text evidence="2">The sequence shown here is derived from an EMBL/GenBank/DDBJ whole genome shotgun (WGS) entry which is preliminary data.</text>
</comment>
<reference evidence="2" key="1">
    <citation type="submission" date="2019-08" db="EMBL/GenBank/DDBJ databases">
        <title>The genome of the North American firefly Photinus pyralis.</title>
        <authorList>
            <consortium name="Photinus pyralis genome working group"/>
            <person name="Fallon T.R."/>
            <person name="Sander Lower S.E."/>
            <person name="Weng J.-K."/>
        </authorList>
    </citation>
    <scope>NUCLEOTIDE SEQUENCE</scope>
    <source>
        <strain evidence="2">TRF0915ILg1</strain>
        <tissue evidence="2">Whole body</tissue>
    </source>
</reference>
<gene>
    <name evidence="2" type="ORF">ILUMI_02303</name>
</gene>
<feature type="region of interest" description="Disordered" evidence="1">
    <location>
        <begin position="1"/>
        <end position="28"/>
    </location>
</feature>
<evidence type="ECO:0000313" key="3">
    <source>
        <dbReference type="Proteomes" id="UP000801492"/>
    </source>
</evidence>
<sequence>MDNEGMQRFDVDKLHDDTANSSQPKQYGEKEYSYYRASRVVNQRNSGEVAKDKNNLRIGTWSVRSMFEPEKIHNTIQQMKRIRVDVMGISEMRWLGTGQLTVLEKYQQTGRKGWMHDQILSMMEKRREVKNRDPAMYHDIYRDIRRNVERLRKPGSAKDKQLETSGNISDEEGNIAFGIEGKLKIREKYIQNIFTDDQRPEMPIVNTLEADSQEGLQKLVNRVAQDSQLCGLRIEYKEDSVFGHNRTLGEGLLEVDFRQESTDSNAFMFTEVVEDFSIEPDATCAGRENLVAVGSGSVQVTPSTDCNIIAVGCMIVTLYLSHAFMAKHTGCLSATEENQHHLVILKDSYTKLRYGYLMRKKSEVEDKKVEVVFEERPSNCDRMKLPLRDIVQNGGELEEFKSSDSPNSEEPTESDWEESSNEDSSTD</sequence>
<evidence type="ECO:0000313" key="2">
    <source>
        <dbReference type="EMBL" id="KAF2903871.1"/>
    </source>
</evidence>
<protein>
    <submittedName>
        <fullName evidence="2">Uncharacterized protein</fullName>
    </submittedName>
</protein>
<accession>A0A8K0GLG9</accession>
<feature type="region of interest" description="Disordered" evidence="1">
    <location>
        <begin position="395"/>
        <end position="427"/>
    </location>
</feature>
<evidence type="ECO:0000256" key="1">
    <source>
        <dbReference type="SAM" id="MobiDB-lite"/>
    </source>
</evidence>